<feature type="coiled-coil region" evidence="1">
    <location>
        <begin position="31"/>
        <end position="58"/>
    </location>
</feature>
<evidence type="ECO:0000313" key="3">
    <source>
        <dbReference type="Proteomes" id="UP000183210"/>
    </source>
</evidence>
<dbReference type="AlphaFoldDB" id="A0A9X8QLQ7"/>
<organism evidence="2 3">
    <name type="scientific">Pseudomonas lutea</name>
    <dbReference type="NCBI Taxonomy" id="243924"/>
    <lineage>
        <taxon>Bacteria</taxon>
        <taxon>Pseudomonadati</taxon>
        <taxon>Pseudomonadota</taxon>
        <taxon>Gammaproteobacteria</taxon>
        <taxon>Pseudomonadales</taxon>
        <taxon>Pseudomonadaceae</taxon>
        <taxon>Pseudomonas</taxon>
    </lineage>
</organism>
<reference evidence="2 3" key="1">
    <citation type="submission" date="2016-10" db="EMBL/GenBank/DDBJ databases">
        <authorList>
            <person name="Varghese N."/>
            <person name="Submissions S."/>
        </authorList>
    </citation>
    <scope>NUCLEOTIDE SEQUENCE [LARGE SCALE GENOMIC DNA]</scope>
    <source>
        <strain evidence="2 3">LMG 21974</strain>
    </source>
</reference>
<sequence length="62" mass="7417">MLRDERERIRKELEAHSGKCVVWLAEQLLDLLNAADKTERLERHIQQLELELAEHRQDTDKP</sequence>
<keyword evidence="1" id="KW-0175">Coiled coil</keyword>
<evidence type="ECO:0000256" key="1">
    <source>
        <dbReference type="SAM" id="Coils"/>
    </source>
</evidence>
<dbReference type="Proteomes" id="UP000183210">
    <property type="component" value="Unassembled WGS sequence"/>
</dbReference>
<evidence type="ECO:0000313" key="2">
    <source>
        <dbReference type="EMBL" id="SER36602.1"/>
    </source>
</evidence>
<name>A0A9X8QLQ7_9PSED</name>
<gene>
    <name evidence="2" type="ORF">SAMN05216409_11859</name>
</gene>
<accession>A0A9X8QLQ7</accession>
<dbReference type="RefSeq" id="WP_074829648.1">
    <property type="nucleotide sequence ID" value="NZ_FOEV01000018.1"/>
</dbReference>
<protein>
    <submittedName>
        <fullName evidence="2">Uncharacterized protein</fullName>
    </submittedName>
</protein>
<proteinExistence type="predicted"/>
<comment type="caution">
    <text evidence="2">The sequence shown here is derived from an EMBL/GenBank/DDBJ whole genome shotgun (WGS) entry which is preliminary data.</text>
</comment>
<dbReference type="EMBL" id="FOEV01000018">
    <property type="protein sequence ID" value="SER36602.1"/>
    <property type="molecule type" value="Genomic_DNA"/>
</dbReference>
<dbReference type="GeneID" id="300268733"/>